<dbReference type="Gene3D" id="3.40.190.10">
    <property type="entry name" value="Periplasmic binding protein-like II"/>
    <property type="match status" value="2"/>
</dbReference>
<reference evidence="6 7" key="1">
    <citation type="submission" date="2014-03" db="EMBL/GenBank/DDBJ databases">
        <title>Genome sequence of Bordetella hinzii.</title>
        <authorList>
            <person name="Register K."/>
            <person name="Harvill E."/>
            <person name="Goodfield L.L."/>
            <person name="Ivanov Y.V."/>
            <person name="Meyer J.A."/>
            <person name="Muse S.J."/>
            <person name="Jacobs N."/>
            <person name="Bendor L."/>
            <person name="Smallridge W.E."/>
            <person name="Brinkac L.M."/>
            <person name="Sanka R."/>
            <person name="Kim M."/>
            <person name="Losada L."/>
        </authorList>
    </citation>
    <scope>NUCLEOTIDE SEQUENCE [LARGE SCALE GENOMIC DNA]</scope>
    <source>
        <strain evidence="6 7">OH87 BAL007II</strain>
    </source>
</reference>
<dbReference type="Gene3D" id="1.10.10.10">
    <property type="entry name" value="Winged helix-like DNA-binding domain superfamily/Winged helix DNA-binding domain"/>
    <property type="match status" value="1"/>
</dbReference>
<evidence type="ECO:0000256" key="2">
    <source>
        <dbReference type="ARBA" id="ARBA00023015"/>
    </source>
</evidence>
<dbReference type="PANTHER" id="PTHR30419">
    <property type="entry name" value="HTH-TYPE TRANSCRIPTIONAL REGULATOR YBHD"/>
    <property type="match status" value="1"/>
</dbReference>
<organism evidence="6 7">
    <name type="scientific">Bordetella hinzii OH87 BAL007II</name>
    <dbReference type="NCBI Taxonomy" id="1331262"/>
    <lineage>
        <taxon>Bacteria</taxon>
        <taxon>Pseudomonadati</taxon>
        <taxon>Pseudomonadota</taxon>
        <taxon>Betaproteobacteria</taxon>
        <taxon>Burkholderiales</taxon>
        <taxon>Alcaligenaceae</taxon>
        <taxon>Bordetella</taxon>
    </lineage>
</organism>
<keyword evidence="7" id="KW-1185">Reference proteome</keyword>
<protein>
    <submittedName>
        <fullName evidence="6">LysR substrate-binding domain protein</fullName>
    </submittedName>
</protein>
<dbReference type="InterPro" id="IPR050950">
    <property type="entry name" value="HTH-type_LysR_regulators"/>
</dbReference>
<dbReference type="InterPro" id="IPR005119">
    <property type="entry name" value="LysR_subst-bd"/>
</dbReference>
<keyword evidence="4" id="KW-0804">Transcription</keyword>
<dbReference type="EMBL" id="JHEM01000009">
    <property type="protein sequence ID" value="KCB25224.1"/>
    <property type="molecule type" value="Genomic_DNA"/>
</dbReference>
<evidence type="ECO:0000313" key="6">
    <source>
        <dbReference type="EMBL" id="KCB25224.1"/>
    </source>
</evidence>
<gene>
    <name evidence="6" type="ORF">L544_4619</name>
</gene>
<dbReference type="PRINTS" id="PR00039">
    <property type="entry name" value="HTHLYSR"/>
</dbReference>
<proteinExistence type="inferred from homology"/>
<dbReference type="Pfam" id="PF03466">
    <property type="entry name" value="LysR_substrate"/>
    <property type="match status" value="1"/>
</dbReference>
<keyword evidence="2" id="KW-0805">Transcription regulation</keyword>
<sequence>MGRLGFAMLIRSLRSFLALHRYGTIVAAAEKVHLSQAAISVQLKNMEDELGVALFVRTRRSLEFTAAGNQMVPLAEQMVSLYEEMKALQTGRPLGGVLSLGVIISALAGVMPEVLRQMTEANPGLEVKIIAGISGDLVAQVDRGALDMAIVTQPPERFPTNLAVHHLYSEPFALITPAQAPCDDVVKALNSSMPYIAFDRGTWAGRLIDEYRLRSGLINRPSMELNSLDAIAGLVRQGLGTSIVPLIRGASWHRSSDLHIVPLPNFVRPVSLVTRQDQRDPMRIALLDAINTVLARACSR</sequence>
<evidence type="ECO:0000259" key="5">
    <source>
        <dbReference type="PROSITE" id="PS50931"/>
    </source>
</evidence>
<evidence type="ECO:0000256" key="3">
    <source>
        <dbReference type="ARBA" id="ARBA00023125"/>
    </source>
</evidence>
<evidence type="ECO:0000256" key="1">
    <source>
        <dbReference type="ARBA" id="ARBA00009437"/>
    </source>
</evidence>
<name>A0ABR4R416_9BORD</name>
<comment type="similarity">
    <text evidence="1">Belongs to the LysR transcriptional regulatory family.</text>
</comment>
<dbReference type="PROSITE" id="PS50931">
    <property type="entry name" value="HTH_LYSR"/>
    <property type="match status" value="1"/>
</dbReference>
<feature type="domain" description="HTH lysR-type" evidence="5">
    <location>
        <begin position="8"/>
        <end position="65"/>
    </location>
</feature>
<dbReference type="SUPFAM" id="SSF46785">
    <property type="entry name" value="Winged helix' DNA-binding domain"/>
    <property type="match status" value="1"/>
</dbReference>
<evidence type="ECO:0000313" key="7">
    <source>
        <dbReference type="Proteomes" id="UP000025748"/>
    </source>
</evidence>
<evidence type="ECO:0000256" key="4">
    <source>
        <dbReference type="ARBA" id="ARBA00023163"/>
    </source>
</evidence>
<keyword evidence="3" id="KW-0238">DNA-binding</keyword>
<dbReference type="Pfam" id="PF00126">
    <property type="entry name" value="HTH_1"/>
    <property type="match status" value="1"/>
</dbReference>
<accession>A0ABR4R416</accession>
<dbReference type="InterPro" id="IPR036388">
    <property type="entry name" value="WH-like_DNA-bd_sf"/>
</dbReference>
<comment type="caution">
    <text evidence="6">The sequence shown here is derived from an EMBL/GenBank/DDBJ whole genome shotgun (WGS) entry which is preliminary data.</text>
</comment>
<dbReference type="InterPro" id="IPR000847">
    <property type="entry name" value="LysR_HTH_N"/>
</dbReference>
<dbReference type="InterPro" id="IPR036390">
    <property type="entry name" value="WH_DNA-bd_sf"/>
</dbReference>
<dbReference type="SUPFAM" id="SSF53850">
    <property type="entry name" value="Periplasmic binding protein-like II"/>
    <property type="match status" value="1"/>
</dbReference>
<dbReference type="Proteomes" id="UP000025748">
    <property type="component" value="Unassembled WGS sequence"/>
</dbReference>